<dbReference type="Proteomes" id="UP000273278">
    <property type="component" value="Chromosome"/>
</dbReference>
<protein>
    <submittedName>
        <fullName evidence="1">Uncharacterized protein</fullName>
    </submittedName>
</protein>
<proteinExistence type="predicted"/>
<gene>
    <name evidence="1" type="ORF">BKD89_07600</name>
</gene>
<dbReference type="AlphaFoldDB" id="A0A3G3IJJ2"/>
<name>A0A3G3IJJ2_9ARCH</name>
<dbReference type="EMBL" id="CP017686">
    <property type="protein sequence ID" value="AYQ55652.1"/>
    <property type="molecule type" value="Genomic_DNA"/>
</dbReference>
<sequence>MDVRYRKEMIIMDKEQQRLSILEYYVGGKLYNPEHSKAIIKQLKNQGYLRCGITSDIKETIKTTDNGLLYLDLAGIDVGAPTVVGGRICKTKRAAL</sequence>
<organism evidence="1 2">
    <name type="scientific">Methanomethylophilus alvi</name>
    <dbReference type="NCBI Taxonomy" id="1291540"/>
    <lineage>
        <taxon>Archaea</taxon>
        <taxon>Methanobacteriati</taxon>
        <taxon>Thermoplasmatota</taxon>
        <taxon>Thermoplasmata</taxon>
        <taxon>Methanomassiliicoccales</taxon>
        <taxon>Methanomethylophilaceae</taxon>
        <taxon>Methanomethylophilus</taxon>
    </lineage>
</organism>
<evidence type="ECO:0000313" key="2">
    <source>
        <dbReference type="Proteomes" id="UP000273278"/>
    </source>
</evidence>
<evidence type="ECO:0000313" key="1">
    <source>
        <dbReference type="EMBL" id="AYQ55652.1"/>
    </source>
</evidence>
<accession>A0A3G3IJJ2</accession>
<reference evidence="1 2" key="1">
    <citation type="submission" date="2016-10" db="EMBL/GenBank/DDBJ databases">
        <title>Complete genome of the TMA-utilizing, human hosted archaeon Methanomethylophilus alvus Gen. nov, sp. nov., strain Mx-05, derived from a pure culture.</title>
        <authorList>
            <person name="Brugere J.-F."/>
            <person name="Ben Hania W."/>
            <person name="Chaudhary P.P."/>
            <person name="Gaci N."/>
            <person name="Borrel G."/>
            <person name="Cao Van Tuat L."/>
            <person name="Fardeau M.-L."/>
            <person name="Harris H.M.B."/>
            <person name="O'Toole P.W."/>
            <person name="Ollivier B."/>
        </authorList>
    </citation>
    <scope>NUCLEOTIDE SEQUENCE [LARGE SCALE GENOMIC DNA]</scope>
    <source>
        <strain evidence="1 2">Mx-05</strain>
    </source>
</reference>